<dbReference type="EMBL" id="JACHVQ010000002">
    <property type="protein sequence ID" value="MBB2892986.1"/>
    <property type="molecule type" value="Genomic_DNA"/>
</dbReference>
<evidence type="ECO:0008006" key="3">
    <source>
        <dbReference type="Google" id="ProtNLM"/>
    </source>
</evidence>
<dbReference type="RefSeq" id="WP_183321363.1">
    <property type="nucleotide sequence ID" value="NZ_JACHVQ010000002.1"/>
</dbReference>
<name>A0A839NBH6_9MICO</name>
<evidence type="ECO:0000313" key="1">
    <source>
        <dbReference type="EMBL" id="MBB2892986.1"/>
    </source>
</evidence>
<protein>
    <recommendedName>
        <fullName evidence="3">DUF1232 domain-containing protein</fullName>
    </recommendedName>
</protein>
<keyword evidence="2" id="KW-1185">Reference proteome</keyword>
<comment type="caution">
    <text evidence="1">The sequence shown here is derived from an EMBL/GenBank/DDBJ whole genome shotgun (WGS) entry which is preliminary data.</text>
</comment>
<sequence>MTPATRPPLDKLLASAPFQRSRHAAARVADDAEALSRLLEDVAAHEFGIGQLPDARGGIDIDIACAVVEAHIAALTSGEATGSVADARCRLVIAALHYLVDANDVIPDALPDGHVDDVVVMRWATRVARGEIPAE</sequence>
<proteinExistence type="predicted"/>
<gene>
    <name evidence="1" type="ORF">FHU39_003004</name>
</gene>
<accession>A0A839NBH6</accession>
<dbReference type="Proteomes" id="UP000559182">
    <property type="component" value="Unassembled WGS sequence"/>
</dbReference>
<reference evidence="1 2" key="1">
    <citation type="submission" date="2020-08" db="EMBL/GenBank/DDBJ databases">
        <title>Sequencing the genomes of 1000 actinobacteria strains.</title>
        <authorList>
            <person name="Klenk H.-P."/>
        </authorList>
    </citation>
    <scope>NUCLEOTIDE SEQUENCE [LARGE SCALE GENOMIC DNA]</scope>
    <source>
        <strain evidence="1 2">DSM 105369</strain>
    </source>
</reference>
<dbReference type="AlphaFoldDB" id="A0A839NBH6"/>
<evidence type="ECO:0000313" key="2">
    <source>
        <dbReference type="Proteomes" id="UP000559182"/>
    </source>
</evidence>
<organism evidence="1 2">
    <name type="scientific">Flexivirga oryzae</name>
    <dbReference type="NCBI Taxonomy" id="1794944"/>
    <lineage>
        <taxon>Bacteria</taxon>
        <taxon>Bacillati</taxon>
        <taxon>Actinomycetota</taxon>
        <taxon>Actinomycetes</taxon>
        <taxon>Micrococcales</taxon>
        <taxon>Dermacoccaceae</taxon>
        <taxon>Flexivirga</taxon>
    </lineage>
</organism>